<dbReference type="Pfam" id="PF00892">
    <property type="entry name" value="EamA"/>
    <property type="match status" value="2"/>
</dbReference>
<dbReference type="SUPFAM" id="SSF103481">
    <property type="entry name" value="Multidrug resistance efflux transporter EmrE"/>
    <property type="match status" value="2"/>
</dbReference>
<organism evidence="3 4">
    <name type="scientific">Moraxella pluranimalium</name>
    <dbReference type="NCBI Taxonomy" id="470453"/>
    <lineage>
        <taxon>Bacteria</taxon>
        <taxon>Pseudomonadati</taxon>
        <taxon>Pseudomonadota</taxon>
        <taxon>Gammaproteobacteria</taxon>
        <taxon>Moraxellales</taxon>
        <taxon>Moraxellaceae</taxon>
        <taxon>Moraxella</taxon>
    </lineage>
</organism>
<sequence>MHTTTTPNRTLLIGSLQVIMAGICWGTLGIFSTQLGRLGLDSFAITTLRIVTAGMMVLVLLPSLYRTFLTMRAKEWLSLIVQSLIGVLGMTLCYFYAVSQVGVSMAVALLYTAPVFSLVLAKLILGEQISLKSALLAIVAVIGVACLMAGDTFSLNMGVAVGLLSGLCYSLYGILGKKAMSFNHSTQMVFFSSVAFSAIALLFLPQTFATYQTVSTLPMQAWAYVIGLSLVGTIAPFFLYMTALNKLPATTASVFTIIEPLTAIILAIALLGQPLLPLQMIGVALIIGATLANALIRR</sequence>
<feature type="domain" description="EamA" evidence="2">
    <location>
        <begin position="157"/>
        <end position="291"/>
    </location>
</feature>
<feature type="transmembrane region" description="Helical" evidence="1">
    <location>
        <begin position="221"/>
        <end position="240"/>
    </location>
</feature>
<name>A0A1T0CG25_9GAMM</name>
<keyword evidence="4" id="KW-1185">Reference proteome</keyword>
<proteinExistence type="predicted"/>
<feature type="transmembrane region" description="Helical" evidence="1">
    <location>
        <begin position="12"/>
        <end position="31"/>
    </location>
</feature>
<feature type="transmembrane region" description="Helical" evidence="1">
    <location>
        <begin position="252"/>
        <end position="272"/>
    </location>
</feature>
<dbReference type="RefSeq" id="WP_078254944.1">
    <property type="nucleotide sequence ID" value="NZ_MUYU01000031.1"/>
</dbReference>
<evidence type="ECO:0000313" key="3">
    <source>
        <dbReference type="EMBL" id="OOS21307.1"/>
    </source>
</evidence>
<feature type="domain" description="EamA" evidence="2">
    <location>
        <begin position="13"/>
        <end position="147"/>
    </location>
</feature>
<dbReference type="EMBL" id="MUYU01000031">
    <property type="protein sequence ID" value="OOS21307.1"/>
    <property type="molecule type" value="Genomic_DNA"/>
</dbReference>
<accession>A0A1T0CG25</accession>
<evidence type="ECO:0000313" key="4">
    <source>
        <dbReference type="Proteomes" id="UP000189800"/>
    </source>
</evidence>
<evidence type="ECO:0000259" key="2">
    <source>
        <dbReference type="Pfam" id="PF00892"/>
    </source>
</evidence>
<feature type="transmembrane region" description="Helical" evidence="1">
    <location>
        <begin position="278"/>
        <end position="296"/>
    </location>
</feature>
<dbReference type="Proteomes" id="UP000189800">
    <property type="component" value="Unassembled WGS sequence"/>
</dbReference>
<dbReference type="PANTHER" id="PTHR22911">
    <property type="entry name" value="ACYL-MALONYL CONDENSING ENZYME-RELATED"/>
    <property type="match status" value="1"/>
</dbReference>
<protein>
    <submittedName>
        <fullName evidence="3">EamA family transporter</fullName>
    </submittedName>
</protein>
<keyword evidence="1" id="KW-1133">Transmembrane helix</keyword>
<comment type="caution">
    <text evidence="3">The sequence shown here is derived from an EMBL/GenBank/DDBJ whole genome shotgun (WGS) entry which is preliminary data.</text>
</comment>
<keyword evidence="1" id="KW-0812">Transmembrane</keyword>
<dbReference type="Gene3D" id="1.10.3730.20">
    <property type="match status" value="1"/>
</dbReference>
<dbReference type="OrthoDB" id="6707571at2"/>
<reference evidence="3 4" key="1">
    <citation type="submission" date="2017-02" db="EMBL/GenBank/DDBJ databases">
        <title>Draft genome sequence of Moraxella pluranimalium CCUG 54913T type strain.</title>
        <authorList>
            <person name="Salva-Serra F."/>
            <person name="Engstrom-Jakobsson H."/>
            <person name="Thorell K."/>
            <person name="Jaen-Luchoro D."/>
            <person name="Gonzales-Siles L."/>
            <person name="Karlsson R."/>
            <person name="Yazdan S."/>
            <person name="Boulund F."/>
            <person name="Johnning A."/>
            <person name="Engstrand L."/>
            <person name="Kristiansson E."/>
            <person name="Moore E."/>
        </authorList>
    </citation>
    <scope>NUCLEOTIDE SEQUENCE [LARGE SCALE GENOMIC DNA]</scope>
    <source>
        <strain evidence="3 4">CCUG 54913</strain>
    </source>
</reference>
<feature type="transmembrane region" description="Helical" evidence="1">
    <location>
        <begin position="43"/>
        <end position="64"/>
    </location>
</feature>
<feature type="transmembrane region" description="Helical" evidence="1">
    <location>
        <begin position="76"/>
        <end position="97"/>
    </location>
</feature>
<gene>
    <name evidence="3" type="ORF">B0680_09980</name>
</gene>
<dbReference type="AlphaFoldDB" id="A0A1T0CG25"/>
<keyword evidence="1" id="KW-0472">Membrane</keyword>
<feature type="transmembrane region" description="Helical" evidence="1">
    <location>
        <begin position="133"/>
        <end position="150"/>
    </location>
</feature>
<dbReference type="PANTHER" id="PTHR22911:SF79">
    <property type="entry name" value="MOBA-LIKE NTP TRANSFERASE DOMAIN-CONTAINING PROTEIN"/>
    <property type="match status" value="1"/>
</dbReference>
<dbReference type="GO" id="GO:0016020">
    <property type="term" value="C:membrane"/>
    <property type="evidence" value="ECO:0007669"/>
    <property type="project" value="InterPro"/>
</dbReference>
<feature type="transmembrane region" description="Helical" evidence="1">
    <location>
        <begin position="103"/>
        <end position="121"/>
    </location>
</feature>
<feature type="transmembrane region" description="Helical" evidence="1">
    <location>
        <begin position="156"/>
        <end position="176"/>
    </location>
</feature>
<dbReference type="InterPro" id="IPR037185">
    <property type="entry name" value="EmrE-like"/>
</dbReference>
<dbReference type="InterPro" id="IPR000620">
    <property type="entry name" value="EamA_dom"/>
</dbReference>
<evidence type="ECO:0000256" key="1">
    <source>
        <dbReference type="SAM" id="Phobius"/>
    </source>
</evidence>
<feature type="transmembrane region" description="Helical" evidence="1">
    <location>
        <begin position="188"/>
        <end position="209"/>
    </location>
</feature>